<organism evidence="2 3">
    <name type="scientific">Rangifer tarandus platyrhynchus</name>
    <name type="common">Svalbard reindeer</name>
    <dbReference type="NCBI Taxonomy" id="3082113"/>
    <lineage>
        <taxon>Eukaryota</taxon>
        <taxon>Metazoa</taxon>
        <taxon>Chordata</taxon>
        <taxon>Craniata</taxon>
        <taxon>Vertebrata</taxon>
        <taxon>Euteleostomi</taxon>
        <taxon>Mammalia</taxon>
        <taxon>Eutheria</taxon>
        <taxon>Laurasiatheria</taxon>
        <taxon>Artiodactyla</taxon>
        <taxon>Ruminantia</taxon>
        <taxon>Pecora</taxon>
        <taxon>Cervidae</taxon>
        <taxon>Odocoileinae</taxon>
        <taxon>Rangifer</taxon>
    </lineage>
</organism>
<feature type="compositionally biased region" description="Basic and acidic residues" evidence="1">
    <location>
        <begin position="81"/>
        <end position="93"/>
    </location>
</feature>
<gene>
    <name evidence="2" type="ORF">MRATA1EN1_LOCUS17664</name>
</gene>
<accession>A0ABN8Z7C8</accession>
<evidence type="ECO:0000256" key="1">
    <source>
        <dbReference type="SAM" id="MobiDB-lite"/>
    </source>
</evidence>
<dbReference type="Proteomes" id="UP001176941">
    <property type="component" value="Chromosome 28"/>
</dbReference>
<sequence length="103" mass="11852">MAEEQPWKVLVGRQLPPMQDLRPVSTQELDLFQVQRNSVTLLLPNLPGHSQIFQIESFHGIHCQARILKWAAISFSRGSSRPRDRTRVSHIAEDNPEMTNRIP</sequence>
<protein>
    <submittedName>
        <fullName evidence="2">Uncharacterized protein</fullName>
    </submittedName>
</protein>
<evidence type="ECO:0000313" key="2">
    <source>
        <dbReference type="EMBL" id="CAI9168702.1"/>
    </source>
</evidence>
<evidence type="ECO:0000313" key="3">
    <source>
        <dbReference type="Proteomes" id="UP001176941"/>
    </source>
</evidence>
<name>A0ABN8Z7C8_RANTA</name>
<reference evidence="2" key="1">
    <citation type="submission" date="2023-04" db="EMBL/GenBank/DDBJ databases">
        <authorList>
            <consortium name="ELIXIR-Norway"/>
        </authorList>
    </citation>
    <scope>NUCLEOTIDE SEQUENCE [LARGE SCALE GENOMIC DNA]</scope>
</reference>
<feature type="region of interest" description="Disordered" evidence="1">
    <location>
        <begin position="78"/>
        <end position="103"/>
    </location>
</feature>
<dbReference type="EMBL" id="OX459964">
    <property type="protein sequence ID" value="CAI9168702.1"/>
    <property type="molecule type" value="Genomic_DNA"/>
</dbReference>
<keyword evidence="3" id="KW-1185">Reference proteome</keyword>
<proteinExistence type="predicted"/>